<feature type="domain" description="Calcineurin-like phosphoesterase" evidence="1">
    <location>
        <begin position="1"/>
        <end position="227"/>
    </location>
</feature>
<dbReference type="RefSeq" id="WP_138003339.1">
    <property type="nucleotide sequence ID" value="NZ_QGQD01000069.1"/>
</dbReference>
<dbReference type="PANTHER" id="PTHR36492:SF2">
    <property type="entry name" value="[ACYL-CARRIER-PROTEIN] PHOSPHODIESTERASE PPTH"/>
    <property type="match status" value="1"/>
</dbReference>
<dbReference type="PANTHER" id="PTHR36492">
    <property type="match status" value="1"/>
</dbReference>
<dbReference type="GO" id="GO:0016787">
    <property type="term" value="F:hydrolase activity"/>
    <property type="evidence" value="ECO:0007669"/>
    <property type="project" value="InterPro"/>
</dbReference>
<dbReference type="EMBL" id="QGQD01000069">
    <property type="protein sequence ID" value="TLC99518.1"/>
    <property type="molecule type" value="Genomic_DNA"/>
</dbReference>
<organism evidence="2 3">
    <name type="scientific">Robinsoniella peoriensis</name>
    <dbReference type="NCBI Taxonomy" id="180332"/>
    <lineage>
        <taxon>Bacteria</taxon>
        <taxon>Bacillati</taxon>
        <taxon>Bacillota</taxon>
        <taxon>Clostridia</taxon>
        <taxon>Lachnospirales</taxon>
        <taxon>Lachnospiraceae</taxon>
        <taxon>Robinsoniella</taxon>
    </lineage>
</organism>
<proteinExistence type="predicted"/>
<protein>
    <submittedName>
        <fullName evidence="2">Putative phosphoesterase</fullName>
    </submittedName>
</protein>
<name>A0A4U8Q517_9FIRM</name>
<dbReference type="InterPro" id="IPR052963">
    <property type="entry name" value="Pantetheine_PDE"/>
</dbReference>
<dbReference type="InterPro" id="IPR004843">
    <property type="entry name" value="Calcineurin-like_PHP"/>
</dbReference>
<dbReference type="SUPFAM" id="SSF56300">
    <property type="entry name" value="Metallo-dependent phosphatases"/>
    <property type="match status" value="1"/>
</dbReference>
<dbReference type="Gene3D" id="3.60.21.10">
    <property type="match status" value="1"/>
</dbReference>
<evidence type="ECO:0000313" key="2">
    <source>
        <dbReference type="EMBL" id="TLC99518.1"/>
    </source>
</evidence>
<reference evidence="2 3" key="1">
    <citation type="journal article" date="2019" name="Anaerobe">
        <title>Detection of Robinsoniella peoriensis in multiple bone samples of a trauma patient.</title>
        <authorList>
            <person name="Schrottner P."/>
            <person name="Hartwich K."/>
            <person name="Bunk B."/>
            <person name="Schober I."/>
            <person name="Helbig S."/>
            <person name="Rudolph W.W."/>
            <person name="Gunzer F."/>
        </authorList>
    </citation>
    <scope>NUCLEOTIDE SEQUENCE [LARGE SCALE GENOMIC DNA]</scope>
    <source>
        <strain evidence="2 3">DSM 106044</strain>
    </source>
</reference>
<dbReference type="AlphaFoldDB" id="A0A4U8Q517"/>
<gene>
    <name evidence="2" type="ORF">DSM106044_03721</name>
</gene>
<accession>A0A4U8Q517</accession>
<dbReference type="NCBIfam" id="TIGR03729">
    <property type="entry name" value="acc_ester"/>
    <property type="match status" value="1"/>
</dbReference>
<sequence>MRIGAISDIHLDVNQAHPVIEAICDRIREEKLDVLLVAGDISNSYKMSLPYLDQMKEAAGIPVFFVPGNHDMWDKEGEFKDARKIYEKYASRKDCLCGKITKLNEEWVVIGNIGWYDYSFGASDYSEDEFVKKEHNKRVWQDSIMVKWYQSDKEFHTKILGDLEEKILACAGKKIIVVTHMVGVPEFKVPEDRPDWDYFNAFLGSREYGELFEKYKVAYSIMGHVHYRKRLQKNGVDYRCVCLNYHTEWQSGVLAEEVGDAMQVIEVS</sequence>
<evidence type="ECO:0000313" key="3">
    <source>
        <dbReference type="Proteomes" id="UP000306509"/>
    </source>
</evidence>
<dbReference type="InterPro" id="IPR029052">
    <property type="entry name" value="Metallo-depent_PP-like"/>
</dbReference>
<dbReference type="Pfam" id="PF00149">
    <property type="entry name" value="Metallophos"/>
    <property type="match status" value="1"/>
</dbReference>
<evidence type="ECO:0000259" key="1">
    <source>
        <dbReference type="Pfam" id="PF00149"/>
    </source>
</evidence>
<dbReference type="Proteomes" id="UP000306509">
    <property type="component" value="Unassembled WGS sequence"/>
</dbReference>
<keyword evidence="3" id="KW-1185">Reference proteome</keyword>
<dbReference type="STRING" id="180332.GCA_000797495_01090"/>
<dbReference type="InterPro" id="IPR022302">
    <property type="entry name" value="Phosphoesterase_putative"/>
</dbReference>
<comment type="caution">
    <text evidence="2">The sequence shown here is derived from an EMBL/GenBank/DDBJ whole genome shotgun (WGS) entry which is preliminary data.</text>
</comment>